<keyword evidence="2" id="KW-0378">Hydrolase</keyword>
<proteinExistence type="inferred from homology"/>
<reference evidence="6" key="1">
    <citation type="journal article" date="2019" name="Int. J. Syst. Evol. Microbiol.">
        <title>The Global Catalogue of Microorganisms (GCM) 10K type strain sequencing project: providing services to taxonomists for standard genome sequencing and annotation.</title>
        <authorList>
            <consortium name="The Broad Institute Genomics Platform"/>
            <consortium name="The Broad Institute Genome Sequencing Center for Infectious Disease"/>
            <person name="Wu L."/>
            <person name="Ma J."/>
        </authorList>
    </citation>
    <scope>NUCLEOTIDE SEQUENCE [LARGE SCALE GENOMIC DNA]</scope>
    <source>
        <strain evidence="6">JCM 16546</strain>
    </source>
</reference>
<dbReference type="RefSeq" id="WP_221858794.1">
    <property type="nucleotide sequence ID" value="NZ_BAAAYV010000006.1"/>
</dbReference>
<dbReference type="Pfam" id="PF01451">
    <property type="entry name" value="LMWPc"/>
    <property type="match status" value="1"/>
</dbReference>
<evidence type="ECO:0000256" key="3">
    <source>
        <dbReference type="ARBA" id="ARBA00022912"/>
    </source>
</evidence>
<evidence type="ECO:0000259" key="4">
    <source>
        <dbReference type="SMART" id="SM00226"/>
    </source>
</evidence>
<dbReference type="InterPro" id="IPR050438">
    <property type="entry name" value="LMW_PTPase"/>
</dbReference>
<comment type="caution">
    <text evidence="5">The sequence shown here is derived from an EMBL/GenBank/DDBJ whole genome shotgun (WGS) entry which is preliminary data.</text>
</comment>
<evidence type="ECO:0000313" key="5">
    <source>
        <dbReference type="EMBL" id="GAA3656077.1"/>
    </source>
</evidence>
<keyword evidence="3" id="KW-0904">Protein phosphatase</keyword>
<evidence type="ECO:0000256" key="1">
    <source>
        <dbReference type="ARBA" id="ARBA00011063"/>
    </source>
</evidence>
<dbReference type="SUPFAM" id="SSF52788">
    <property type="entry name" value="Phosphotyrosine protein phosphatases I"/>
    <property type="match status" value="1"/>
</dbReference>
<evidence type="ECO:0000256" key="2">
    <source>
        <dbReference type="ARBA" id="ARBA00022801"/>
    </source>
</evidence>
<dbReference type="EMBL" id="BAAAYV010000006">
    <property type="protein sequence ID" value="GAA3656077.1"/>
    <property type="molecule type" value="Genomic_DNA"/>
</dbReference>
<name>A0ABP7BC02_9MICO</name>
<keyword evidence="6" id="KW-1185">Reference proteome</keyword>
<dbReference type="SMART" id="SM00226">
    <property type="entry name" value="LMWPc"/>
    <property type="match status" value="1"/>
</dbReference>
<dbReference type="InterPro" id="IPR023485">
    <property type="entry name" value="Ptyr_pPase"/>
</dbReference>
<comment type="similarity">
    <text evidence="1">Belongs to the low molecular weight phosphotyrosine protein phosphatase family.</text>
</comment>
<feature type="domain" description="Phosphotyrosine protein phosphatase I" evidence="4">
    <location>
        <begin position="2"/>
        <end position="189"/>
    </location>
</feature>
<protein>
    <submittedName>
        <fullName evidence="5">Low molecular weight phosphatase family protein</fullName>
    </submittedName>
</protein>
<dbReference type="PANTHER" id="PTHR11717:SF31">
    <property type="entry name" value="LOW MOLECULAR WEIGHT PROTEIN-TYROSINE-PHOSPHATASE ETP-RELATED"/>
    <property type="match status" value="1"/>
</dbReference>
<dbReference type="PRINTS" id="PR00719">
    <property type="entry name" value="LMWPTPASE"/>
</dbReference>
<sequence length="199" mass="21675">MVRILTVCTGNVCRSPLAEALLREAIGSGAQISSAGVRALAGEGMTPETRRLAGEHGVPPAGVEGHVARQLTEQMLHESDLVLAMAREHRRRVVELDPGRLRVTFTARELERLVRDVPDAEIAEELAGERDPRTRLRLALAYIASLRHLSEPPADPADDDVLDPYGRSGETYEESAAQLVPALEQIARVLRVVLAPDAR</sequence>
<dbReference type="InterPro" id="IPR036196">
    <property type="entry name" value="Ptyr_pPase_sf"/>
</dbReference>
<dbReference type="Proteomes" id="UP001410795">
    <property type="component" value="Unassembled WGS sequence"/>
</dbReference>
<evidence type="ECO:0000313" key="6">
    <source>
        <dbReference type="Proteomes" id="UP001410795"/>
    </source>
</evidence>
<dbReference type="Gene3D" id="3.40.50.2300">
    <property type="match status" value="1"/>
</dbReference>
<dbReference type="InterPro" id="IPR017867">
    <property type="entry name" value="Tyr_phospatase_low_mol_wt"/>
</dbReference>
<dbReference type="PANTHER" id="PTHR11717">
    <property type="entry name" value="LOW MOLECULAR WEIGHT PROTEIN TYROSINE PHOSPHATASE"/>
    <property type="match status" value="1"/>
</dbReference>
<gene>
    <name evidence="5" type="ORF">GCM10022202_15400</name>
</gene>
<accession>A0ABP7BC02</accession>
<organism evidence="5 6">
    <name type="scientific">Microbacterium marinilacus</name>
    <dbReference type="NCBI Taxonomy" id="415209"/>
    <lineage>
        <taxon>Bacteria</taxon>
        <taxon>Bacillati</taxon>
        <taxon>Actinomycetota</taxon>
        <taxon>Actinomycetes</taxon>
        <taxon>Micrococcales</taxon>
        <taxon>Microbacteriaceae</taxon>
        <taxon>Microbacterium</taxon>
    </lineage>
</organism>